<feature type="compositionally biased region" description="Polar residues" evidence="1">
    <location>
        <begin position="1"/>
        <end position="17"/>
    </location>
</feature>
<feature type="region of interest" description="Disordered" evidence="1">
    <location>
        <begin position="1"/>
        <end position="28"/>
    </location>
</feature>
<organism evidence="2 3">
    <name type="scientific">Cytospora leucostoma</name>
    <dbReference type="NCBI Taxonomy" id="1230097"/>
    <lineage>
        <taxon>Eukaryota</taxon>
        <taxon>Fungi</taxon>
        <taxon>Dikarya</taxon>
        <taxon>Ascomycota</taxon>
        <taxon>Pezizomycotina</taxon>
        <taxon>Sordariomycetes</taxon>
        <taxon>Sordariomycetidae</taxon>
        <taxon>Diaporthales</taxon>
        <taxon>Cytosporaceae</taxon>
        <taxon>Cytospora</taxon>
    </lineage>
</organism>
<evidence type="ECO:0000256" key="1">
    <source>
        <dbReference type="SAM" id="MobiDB-lite"/>
    </source>
</evidence>
<dbReference type="Proteomes" id="UP000285146">
    <property type="component" value="Unassembled WGS sequence"/>
</dbReference>
<evidence type="ECO:0000313" key="2">
    <source>
        <dbReference type="EMBL" id="ROW08573.1"/>
    </source>
</evidence>
<accession>A0A423WYH6</accession>
<evidence type="ECO:0000313" key="3">
    <source>
        <dbReference type="Proteomes" id="UP000285146"/>
    </source>
</evidence>
<comment type="caution">
    <text evidence="2">The sequence shown here is derived from an EMBL/GenBank/DDBJ whole genome shotgun (WGS) entry which is preliminary data.</text>
</comment>
<dbReference type="PANTHER" id="PTHR42085:SF2">
    <property type="entry name" value="F-BOX DOMAIN-CONTAINING PROTEIN"/>
    <property type="match status" value="1"/>
</dbReference>
<dbReference type="OrthoDB" id="5420711at2759"/>
<dbReference type="InterPro" id="IPR038883">
    <property type="entry name" value="AN11006-like"/>
</dbReference>
<name>A0A423WYH6_9PEZI</name>
<dbReference type="PANTHER" id="PTHR42085">
    <property type="entry name" value="F-BOX DOMAIN-CONTAINING PROTEIN"/>
    <property type="match status" value="1"/>
</dbReference>
<proteinExistence type="predicted"/>
<dbReference type="AlphaFoldDB" id="A0A423WYH6"/>
<dbReference type="STRING" id="1230097.A0A423WYH6"/>
<keyword evidence="3" id="KW-1185">Reference proteome</keyword>
<gene>
    <name evidence="2" type="ORF">VPNG_06169</name>
</gene>
<sequence length="308" mass="34673">MAGQNRSNTAPKQSKANHSIAHRSASRTAARPVRRKYFNLMGLPLELRILIYEHALGSYGGPKIFHIKFRKSSSTKPYYQTFKVPEKALGFMGMLSAGKALRIEAAEYFYSHQFEFEDIIVLQTFLCRVPQATLSHIRNISFAQWNTVVVNQDRLRTPVFALLRGLGNLQTVRFPGDLMSGNYGARLDLLPTPPGGSVTHTVGKTCAAQLYRYCYPLVDALIEQGGASKLKETIQVVDMAFLAYQSDGIMHDITPQEGDTPQQLQDKAAAKVQRVRETRAFFYKVLITLNRNPAYRATTMKELGKCRY</sequence>
<dbReference type="EMBL" id="LKEB01000034">
    <property type="protein sequence ID" value="ROW08573.1"/>
    <property type="molecule type" value="Genomic_DNA"/>
</dbReference>
<dbReference type="InParanoid" id="A0A423WYH6"/>
<protein>
    <submittedName>
        <fullName evidence="2">Uncharacterized protein</fullName>
    </submittedName>
</protein>
<reference evidence="2 3" key="1">
    <citation type="submission" date="2015-09" db="EMBL/GenBank/DDBJ databases">
        <title>Host preference determinants of Valsa canker pathogens revealed by comparative genomics.</title>
        <authorList>
            <person name="Yin Z."/>
            <person name="Huang L."/>
        </authorList>
    </citation>
    <scope>NUCLEOTIDE SEQUENCE [LARGE SCALE GENOMIC DNA]</scope>
    <source>
        <strain evidence="2 3">SXYLt</strain>
    </source>
</reference>